<proteinExistence type="predicted"/>
<dbReference type="InterPro" id="IPR049516">
    <property type="entry name" value="FAD-depend_C"/>
</dbReference>
<dbReference type="Gene3D" id="3.50.50.60">
    <property type="entry name" value="FAD/NAD(P)-binding domain"/>
    <property type="match status" value="2"/>
</dbReference>
<dbReference type="PIRSF" id="PIRSF038984">
    <property type="entry name" value="FAD_binding_protein"/>
    <property type="match status" value="1"/>
</dbReference>
<evidence type="ECO:0000259" key="1">
    <source>
        <dbReference type="PROSITE" id="PS50222"/>
    </source>
</evidence>
<dbReference type="PANTHER" id="PTHR42842:SF3">
    <property type="entry name" value="FAD_NAD(P)-BINDING OXIDOREDUCTASE FAMILY PROTEIN"/>
    <property type="match status" value="1"/>
</dbReference>
<dbReference type="PANTHER" id="PTHR42842">
    <property type="entry name" value="FAD/NAD(P)-BINDING OXIDOREDUCTASE"/>
    <property type="match status" value="1"/>
</dbReference>
<sequence length="538" mass="58279">MLTCSDITSIISDQPDIKLSMRKILEMKLNPAEAGDPARWKHIAASLLGVPQGRIYHIRPLKRSLDARQKIVFRLKAEVFIGEQLPFEEKIIRKAYPDVSTRPPVIIAGAGPAGLYAALTLIEQGYKPVILERGKDVKARKFDISVLNRGEKLNPDSNYCFGEGGAGTYSDGKLYTRSTKRGDVSSVLRILVEHGAPEDILIEAHPHIGTDKLPGIISSIRRTILESGGEFYFNCRVTGLIAQKGKIRGVIDQHGREFLSRAVILATGHSARDVYEMLHNQGLAIEAKPFALGIRVEHPQALIDSIQYRIPDRGPYIPAAAYSLVTQVEGRGVFSFCMCPGGIIVPAATGAGEVVVNGMSNSRRNSPFANSGIAVAVEPADWQAYSPEGPFAALRLQQEIERKAWEAAGGSLKAPAQRMTDFINDVASKSLPDCSYHPGLQSFPLNEILPPFISGRLKQAFRDFDVKMKGFLTADALLTAVESRTSSPVRIPRAEDTLSHPQLSGLYPCGEGAGYAGGIVSSAMDGQKVALAVAGSLR</sequence>
<accession>A0A644TZS2</accession>
<dbReference type="InterPro" id="IPR036188">
    <property type="entry name" value="FAD/NAD-bd_sf"/>
</dbReference>
<reference evidence="2" key="1">
    <citation type="submission" date="2019-08" db="EMBL/GenBank/DDBJ databases">
        <authorList>
            <person name="Kucharzyk K."/>
            <person name="Murdoch R.W."/>
            <person name="Higgins S."/>
            <person name="Loffler F."/>
        </authorList>
    </citation>
    <scope>NUCLEOTIDE SEQUENCE</scope>
</reference>
<feature type="domain" description="EF-hand" evidence="1">
    <location>
        <begin position="452"/>
        <end position="487"/>
    </location>
</feature>
<gene>
    <name evidence="2" type="ORF">SDC9_18174</name>
</gene>
<dbReference type="InterPro" id="IPR028348">
    <property type="entry name" value="FAD-binding_protein"/>
</dbReference>
<name>A0A644TZS2_9ZZZZ</name>
<comment type="caution">
    <text evidence="2">The sequence shown here is derived from an EMBL/GenBank/DDBJ whole genome shotgun (WGS) entry which is preliminary data.</text>
</comment>
<protein>
    <recommendedName>
        <fullName evidence="1">EF-hand domain-containing protein</fullName>
    </recommendedName>
</protein>
<evidence type="ECO:0000313" key="2">
    <source>
        <dbReference type="EMBL" id="MPL72390.1"/>
    </source>
</evidence>
<dbReference type="EMBL" id="VSSQ01000065">
    <property type="protein sequence ID" value="MPL72390.1"/>
    <property type="molecule type" value="Genomic_DNA"/>
</dbReference>
<dbReference type="PROSITE" id="PS50222">
    <property type="entry name" value="EF_HAND_2"/>
    <property type="match status" value="1"/>
</dbReference>
<dbReference type="InterPro" id="IPR002048">
    <property type="entry name" value="EF_hand_dom"/>
</dbReference>
<organism evidence="2">
    <name type="scientific">bioreactor metagenome</name>
    <dbReference type="NCBI Taxonomy" id="1076179"/>
    <lineage>
        <taxon>unclassified sequences</taxon>
        <taxon>metagenomes</taxon>
        <taxon>ecological metagenomes</taxon>
    </lineage>
</organism>
<dbReference type="Pfam" id="PF21688">
    <property type="entry name" value="FAD-depend_C"/>
    <property type="match status" value="1"/>
</dbReference>
<dbReference type="GO" id="GO:0005509">
    <property type="term" value="F:calcium ion binding"/>
    <property type="evidence" value="ECO:0007669"/>
    <property type="project" value="InterPro"/>
</dbReference>
<dbReference type="PRINTS" id="PR00419">
    <property type="entry name" value="ADXRDTASE"/>
</dbReference>
<dbReference type="SUPFAM" id="SSF51905">
    <property type="entry name" value="FAD/NAD(P)-binding domain"/>
    <property type="match status" value="1"/>
</dbReference>
<dbReference type="AlphaFoldDB" id="A0A644TZS2"/>